<reference evidence="3" key="1">
    <citation type="journal article" date="2019" name="Int. J. Syst. Evol. Microbiol.">
        <title>The Global Catalogue of Microorganisms (GCM) 10K type strain sequencing project: providing services to taxonomists for standard genome sequencing and annotation.</title>
        <authorList>
            <consortium name="The Broad Institute Genomics Platform"/>
            <consortium name="The Broad Institute Genome Sequencing Center for Infectious Disease"/>
            <person name="Wu L."/>
            <person name="Ma J."/>
        </authorList>
    </citation>
    <scope>NUCLEOTIDE SEQUENCE [LARGE SCALE GENOMIC DNA]</scope>
    <source>
        <strain evidence="3">JCM 16916</strain>
    </source>
</reference>
<protein>
    <submittedName>
        <fullName evidence="2">Ax21 family protein</fullName>
    </submittedName>
</protein>
<dbReference type="NCBIfam" id="NF041455">
    <property type="entry name" value="DSF_Ax21"/>
    <property type="match status" value="1"/>
</dbReference>
<dbReference type="InterPro" id="IPR026364">
    <property type="entry name" value="Ax21"/>
</dbReference>
<dbReference type="NCBIfam" id="TIGR04273">
    <property type="entry name" value="Y_sulf_Ax21"/>
    <property type="match status" value="1"/>
</dbReference>
<evidence type="ECO:0000256" key="1">
    <source>
        <dbReference type="SAM" id="SignalP"/>
    </source>
</evidence>
<feature type="chain" id="PRO_5046847381" evidence="1">
    <location>
        <begin position="25"/>
        <end position="194"/>
    </location>
</feature>
<feature type="signal peptide" evidence="1">
    <location>
        <begin position="1"/>
        <end position="24"/>
    </location>
</feature>
<dbReference type="EMBL" id="BAAAZU010000001">
    <property type="protein sequence ID" value="GAA3911955.1"/>
    <property type="molecule type" value="Genomic_DNA"/>
</dbReference>
<dbReference type="SUPFAM" id="SSF56935">
    <property type="entry name" value="Porins"/>
    <property type="match status" value="1"/>
</dbReference>
<dbReference type="Gene3D" id="2.40.160.10">
    <property type="entry name" value="Porin"/>
    <property type="match status" value="1"/>
</dbReference>
<comment type="caution">
    <text evidence="2">The sequence shown here is derived from an EMBL/GenBank/DDBJ whole genome shotgun (WGS) entry which is preliminary data.</text>
</comment>
<dbReference type="Proteomes" id="UP001501727">
    <property type="component" value="Unassembled WGS sequence"/>
</dbReference>
<evidence type="ECO:0000313" key="3">
    <source>
        <dbReference type="Proteomes" id="UP001501727"/>
    </source>
</evidence>
<accession>A0ABP7M166</accession>
<dbReference type="InterPro" id="IPR023614">
    <property type="entry name" value="Porin_dom_sf"/>
</dbReference>
<sequence length="194" mass="20870">MKTSLIAAALLAVPALALATAASAADGVSYNYVQGGYTATNGDNDFDADGWAVDGSVAVHPNFHLFGAFNQQEIDHTNIDVDRWRAGVGYNHEVSPRTDLLTRIAYEKFDAGHGADFDGYSIEAGARAALTPALEGYALAGYENYDSKGLLADDSNFYGRLGAQWKFNANWGLSGDVKFSDGDTEWFVGPRLTW</sequence>
<keyword evidence="1" id="KW-0732">Signal</keyword>
<dbReference type="RefSeq" id="WP_344757931.1">
    <property type="nucleotide sequence ID" value="NZ_BAAAZU010000001.1"/>
</dbReference>
<name>A0ABP7M166_9GAMM</name>
<evidence type="ECO:0000313" key="2">
    <source>
        <dbReference type="EMBL" id="GAA3911955.1"/>
    </source>
</evidence>
<keyword evidence="3" id="KW-1185">Reference proteome</keyword>
<gene>
    <name evidence="2" type="ORF">GCM10022229_00680</name>
</gene>
<organism evidence="2 3">
    <name type="scientific">Luteimonas lutimaris</name>
    <dbReference type="NCBI Taxonomy" id="698645"/>
    <lineage>
        <taxon>Bacteria</taxon>
        <taxon>Pseudomonadati</taxon>
        <taxon>Pseudomonadota</taxon>
        <taxon>Gammaproteobacteria</taxon>
        <taxon>Lysobacterales</taxon>
        <taxon>Lysobacteraceae</taxon>
        <taxon>Luteimonas</taxon>
    </lineage>
</organism>
<proteinExistence type="predicted"/>